<gene>
    <name evidence="2" type="ORF">J4E00_01915</name>
</gene>
<dbReference type="Pfam" id="PF07969">
    <property type="entry name" value="Amidohydro_3"/>
    <property type="match status" value="1"/>
</dbReference>
<dbReference type="Gene3D" id="3.10.310.70">
    <property type="match status" value="1"/>
</dbReference>
<accession>A0ABS3Q965</accession>
<dbReference type="InterPro" id="IPR032466">
    <property type="entry name" value="Metal_Hydrolase"/>
</dbReference>
<dbReference type="InterPro" id="IPR033932">
    <property type="entry name" value="YtcJ-like"/>
</dbReference>
<reference evidence="2 3" key="1">
    <citation type="submission" date="2021-03" db="EMBL/GenBank/DDBJ databases">
        <authorList>
            <person name="Kim M.K."/>
        </authorList>
    </citation>
    <scope>NUCLEOTIDE SEQUENCE [LARGE SCALE GENOMIC DNA]</scope>
    <source>
        <strain evidence="2 3">BT442</strain>
    </source>
</reference>
<dbReference type="PANTHER" id="PTHR22642:SF2">
    <property type="entry name" value="PROTEIN LONG AFTER FAR-RED 3"/>
    <property type="match status" value="1"/>
</dbReference>
<feature type="domain" description="Amidohydrolase 3" evidence="1">
    <location>
        <begin position="99"/>
        <end position="573"/>
    </location>
</feature>
<dbReference type="PANTHER" id="PTHR22642">
    <property type="entry name" value="IMIDAZOLONEPROPIONASE"/>
    <property type="match status" value="1"/>
</dbReference>
<dbReference type="EMBL" id="JAGETZ010000001">
    <property type="protein sequence ID" value="MBO2007789.1"/>
    <property type="molecule type" value="Genomic_DNA"/>
</dbReference>
<protein>
    <submittedName>
        <fullName evidence="2">Amidohydrolase</fullName>
    </submittedName>
</protein>
<evidence type="ECO:0000313" key="2">
    <source>
        <dbReference type="EMBL" id="MBO2007789.1"/>
    </source>
</evidence>
<evidence type="ECO:0000259" key="1">
    <source>
        <dbReference type="Pfam" id="PF07969"/>
    </source>
</evidence>
<comment type="caution">
    <text evidence="2">The sequence shown here is derived from an EMBL/GenBank/DDBJ whole genome shotgun (WGS) entry which is preliminary data.</text>
</comment>
<dbReference type="Proteomes" id="UP000664369">
    <property type="component" value="Unassembled WGS sequence"/>
</dbReference>
<organism evidence="2 3">
    <name type="scientific">Hymenobacter negativus</name>
    <dbReference type="NCBI Taxonomy" id="2795026"/>
    <lineage>
        <taxon>Bacteria</taxon>
        <taxon>Pseudomonadati</taxon>
        <taxon>Bacteroidota</taxon>
        <taxon>Cytophagia</taxon>
        <taxon>Cytophagales</taxon>
        <taxon>Hymenobacteraceae</taxon>
        <taxon>Hymenobacter</taxon>
    </lineage>
</organism>
<dbReference type="InterPro" id="IPR013108">
    <property type="entry name" value="Amidohydro_3"/>
</dbReference>
<dbReference type="SUPFAM" id="SSF51556">
    <property type="entry name" value="Metallo-dependent hydrolases"/>
    <property type="match status" value="1"/>
</dbReference>
<dbReference type="InterPro" id="IPR011059">
    <property type="entry name" value="Metal-dep_hydrolase_composite"/>
</dbReference>
<sequence>MERHAARRGAWRSFILLLFPFIVRLTSFLNGRFAAPLLALALLSGCGAKREAVDLLVTNATVYTVDSTFSKAESFAVKDGKFVAVGPAAELKAKYQAAREVDAGGKFIYPGFYDAHCHFYRYSLGLSYANLVGTTSWEDVLQKLRQHRQQQPQAAWLLGRGWDQNDWPDKQFPTKDKLDQLFPDVPVALIRVDGHAALVNQKALDLAGVTARTPISGGTITRDAQGRLTGLLVDNAQGLVGKNIAEPSQAEATQLLMQGQQNCLAVGLTSLADAGLDKPDIDQMAALQQQGKLKLRLYAMLTPTAENRAYYLKNGPILTDQLTVSSFKVYADGALGSRGACLVQPYADRPKETGFLLSTEKEYCALAKELAASKFQMNTHAIGDSANRIILNIYGEALKGQKDRRWRIEHAQVITPADMPKFRQFGIVPSVQPTHATSDMYWAGERLGAARLKTAYAYAELLKQYGQLALGSDFPVEDINPLFGFHSAVARQDAKNFPATGFQMENAISRPDALRGMTTWAAHAGFEEKRKGQIKPGMLADFVVLDTDLLTAPKEKLRGAQVLQTWIGGEQVFNRK</sequence>
<proteinExistence type="predicted"/>
<evidence type="ECO:0000313" key="3">
    <source>
        <dbReference type="Proteomes" id="UP000664369"/>
    </source>
</evidence>
<dbReference type="CDD" id="cd01300">
    <property type="entry name" value="YtcJ_like"/>
    <property type="match status" value="1"/>
</dbReference>
<dbReference type="Gene3D" id="3.20.20.140">
    <property type="entry name" value="Metal-dependent hydrolases"/>
    <property type="match status" value="1"/>
</dbReference>
<dbReference type="Gene3D" id="2.30.40.10">
    <property type="entry name" value="Urease, subunit C, domain 1"/>
    <property type="match status" value="1"/>
</dbReference>
<keyword evidence="3" id="KW-1185">Reference proteome</keyword>
<name>A0ABS3Q965_9BACT</name>
<dbReference type="SUPFAM" id="SSF51338">
    <property type="entry name" value="Composite domain of metallo-dependent hydrolases"/>
    <property type="match status" value="1"/>
</dbReference>